<feature type="compositionally biased region" description="Basic and acidic residues" evidence="1">
    <location>
        <begin position="49"/>
        <end position="59"/>
    </location>
</feature>
<sequence>MKVDQKRLATVPGAGSAGSGPGPADGAEAAAGTAPAAAVPAAAASAAARTDRREADRDMAVTPRRGRRYGPGCAAPLSRLAGASASTSARVAATVMGRDH</sequence>
<feature type="compositionally biased region" description="Low complexity" evidence="1">
    <location>
        <begin position="24"/>
        <end position="48"/>
    </location>
</feature>
<gene>
    <name evidence="2" type="ORF">GCM10010305_25560</name>
</gene>
<reference evidence="2" key="1">
    <citation type="journal article" date="2014" name="Int. J. Syst. Evol. Microbiol.">
        <title>Complete genome sequence of Corynebacterium casei LMG S-19264T (=DSM 44701T), isolated from a smear-ripened cheese.</title>
        <authorList>
            <consortium name="US DOE Joint Genome Institute (JGI-PGF)"/>
            <person name="Walter F."/>
            <person name="Albersmeier A."/>
            <person name="Kalinowski J."/>
            <person name="Ruckert C."/>
        </authorList>
    </citation>
    <scope>NUCLEOTIDE SEQUENCE</scope>
    <source>
        <strain evidence="2">JCM 4518</strain>
    </source>
</reference>
<dbReference type="Proteomes" id="UP000644020">
    <property type="component" value="Unassembled WGS sequence"/>
</dbReference>
<evidence type="ECO:0000256" key="1">
    <source>
        <dbReference type="SAM" id="MobiDB-lite"/>
    </source>
</evidence>
<dbReference type="EMBL" id="BMUL01000005">
    <property type="protein sequence ID" value="GHA80760.1"/>
    <property type="molecule type" value="Genomic_DNA"/>
</dbReference>
<keyword evidence="3" id="KW-1185">Reference proteome</keyword>
<accession>A0A918T049</accession>
<evidence type="ECO:0000313" key="3">
    <source>
        <dbReference type="Proteomes" id="UP000644020"/>
    </source>
</evidence>
<comment type="caution">
    <text evidence="2">The sequence shown here is derived from an EMBL/GenBank/DDBJ whole genome shotgun (WGS) entry which is preliminary data.</text>
</comment>
<name>A0A918T049_9ACTN</name>
<protein>
    <submittedName>
        <fullName evidence="2">Uncharacterized protein</fullName>
    </submittedName>
</protein>
<feature type="region of interest" description="Disordered" evidence="1">
    <location>
        <begin position="1"/>
        <end position="73"/>
    </location>
</feature>
<dbReference type="AlphaFoldDB" id="A0A918T049"/>
<proteinExistence type="predicted"/>
<reference evidence="2" key="2">
    <citation type="submission" date="2020-09" db="EMBL/GenBank/DDBJ databases">
        <authorList>
            <person name="Sun Q."/>
            <person name="Ohkuma M."/>
        </authorList>
    </citation>
    <scope>NUCLEOTIDE SEQUENCE</scope>
    <source>
        <strain evidence="2">JCM 4518</strain>
    </source>
</reference>
<evidence type="ECO:0000313" key="2">
    <source>
        <dbReference type="EMBL" id="GHA80760.1"/>
    </source>
</evidence>
<organism evidence="2 3">
    <name type="scientific">Streptomyces termitum</name>
    <dbReference type="NCBI Taxonomy" id="67368"/>
    <lineage>
        <taxon>Bacteria</taxon>
        <taxon>Bacillati</taxon>
        <taxon>Actinomycetota</taxon>
        <taxon>Actinomycetes</taxon>
        <taxon>Kitasatosporales</taxon>
        <taxon>Streptomycetaceae</taxon>
        <taxon>Streptomyces</taxon>
    </lineage>
</organism>